<evidence type="ECO:0000256" key="1">
    <source>
        <dbReference type="SAM" id="SignalP"/>
    </source>
</evidence>
<feature type="signal peptide" evidence="1">
    <location>
        <begin position="1"/>
        <end position="26"/>
    </location>
</feature>
<keyword evidence="4" id="KW-1185">Reference proteome</keyword>
<dbReference type="AlphaFoldDB" id="A0A3A1P7R1"/>
<dbReference type="RefSeq" id="WP_119592816.1">
    <property type="nucleotide sequence ID" value="NZ_QXFM01000092.1"/>
</dbReference>
<accession>A0A3A1P7R1</accession>
<sequence>MASTTLRRFVKLAAAPLLALGLSACATSFNADVSRFESQLPAPEGQTFAVVADDPQLAGGLEFALYADYVEAQMAKLGYTQAANPESATLLVRFDYGIDQGRERVRSTGFARDPFYNSWYGYSRPVVFRGYDGRPRVAYVPSRAWGYGWYDPFFGGPGYGGVDSYTVYTSGIELKIDDAKTGERLFEGKAEAASTSNRLQYLVPNLVEAMFTDFPGNSGETVRISIKPENQPVQRNQAGS</sequence>
<dbReference type="InterPro" id="IPR025411">
    <property type="entry name" value="DUF4136"/>
</dbReference>
<evidence type="ECO:0000313" key="4">
    <source>
        <dbReference type="Proteomes" id="UP000265366"/>
    </source>
</evidence>
<proteinExistence type="predicted"/>
<dbReference type="Proteomes" id="UP000265366">
    <property type="component" value="Unassembled WGS sequence"/>
</dbReference>
<dbReference type="Gene3D" id="3.30.160.670">
    <property type="match status" value="1"/>
</dbReference>
<dbReference type="Pfam" id="PF13590">
    <property type="entry name" value="DUF4136"/>
    <property type="match status" value="1"/>
</dbReference>
<name>A0A3A1P7R1_9SPHN</name>
<dbReference type="PROSITE" id="PS51257">
    <property type="entry name" value="PROKAR_LIPOPROTEIN"/>
    <property type="match status" value="1"/>
</dbReference>
<dbReference type="OrthoDB" id="7501218at2"/>
<keyword evidence="1" id="KW-0732">Signal</keyword>
<reference evidence="3 4" key="1">
    <citation type="submission" date="2018-08" db="EMBL/GenBank/DDBJ databases">
        <title>Erythrobacter zhengii sp.nov., a bacterium isolated from deep-sea sediment.</title>
        <authorList>
            <person name="Fang C."/>
            <person name="Wu Y.-H."/>
            <person name="Sun C."/>
            <person name="Wang H."/>
            <person name="Cheng H."/>
            <person name="Meng F.-X."/>
            <person name="Wang C.-S."/>
            <person name="Xu X.-W."/>
        </authorList>
    </citation>
    <scope>NUCLEOTIDE SEQUENCE [LARGE SCALE GENOMIC DNA]</scope>
    <source>
        <strain evidence="3 4">CCTCC AB 2015396</strain>
    </source>
</reference>
<feature type="domain" description="DUF4136" evidence="2">
    <location>
        <begin position="35"/>
        <end position="216"/>
    </location>
</feature>
<feature type="chain" id="PRO_5017459203" evidence="1">
    <location>
        <begin position="27"/>
        <end position="240"/>
    </location>
</feature>
<gene>
    <name evidence="3" type="ORF">D2V17_09915</name>
</gene>
<protein>
    <submittedName>
        <fullName evidence="3">DUF4136 domain-containing protein</fullName>
    </submittedName>
</protein>
<evidence type="ECO:0000259" key="2">
    <source>
        <dbReference type="Pfam" id="PF13590"/>
    </source>
</evidence>
<comment type="caution">
    <text evidence="3">The sequence shown here is derived from an EMBL/GenBank/DDBJ whole genome shotgun (WGS) entry which is preliminary data.</text>
</comment>
<organism evidence="3 4">
    <name type="scientific">Aurantiacibacter xanthus</name>
    <dbReference type="NCBI Taxonomy" id="1784712"/>
    <lineage>
        <taxon>Bacteria</taxon>
        <taxon>Pseudomonadati</taxon>
        <taxon>Pseudomonadota</taxon>
        <taxon>Alphaproteobacteria</taxon>
        <taxon>Sphingomonadales</taxon>
        <taxon>Erythrobacteraceae</taxon>
        <taxon>Aurantiacibacter</taxon>
    </lineage>
</organism>
<evidence type="ECO:0000313" key="3">
    <source>
        <dbReference type="EMBL" id="RIV86131.1"/>
    </source>
</evidence>
<dbReference type="EMBL" id="QXFM01000092">
    <property type="protein sequence ID" value="RIV86131.1"/>
    <property type="molecule type" value="Genomic_DNA"/>
</dbReference>